<feature type="compositionally biased region" description="Polar residues" evidence="1">
    <location>
        <begin position="165"/>
        <end position="181"/>
    </location>
</feature>
<feature type="compositionally biased region" description="Basic and acidic residues" evidence="1">
    <location>
        <begin position="95"/>
        <end position="105"/>
    </location>
</feature>
<feature type="compositionally biased region" description="Polar residues" evidence="1">
    <location>
        <begin position="337"/>
        <end position="349"/>
    </location>
</feature>
<dbReference type="GO" id="GO:0034398">
    <property type="term" value="P:telomere tethering at nuclear periphery"/>
    <property type="evidence" value="ECO:0007669"/>
    <property type="project" value="TreeGrafter"/>
</dbReference>
<evidence type="ECO:0000313" key="3">
    <source>
        <dbReference type="Proteomes" id="UP000095023"/>
    </source>
</evidence>
<dbReference type="GO" id="GO:0006607">
    <property type="term" value="P:NLS-bearing protein import into nucleus"/>
    <property type="evidence" value="ECO:0007669"/>
    <property type="project" value="TreeGrafter"/>
</dbReference>
<organism evidence="2 3">
    <name type="scientific">Tortispora caseinolytica NRRL Y-17796</name>
    <dbReference type="NCBI Taxonomy" id="767744"/>
    <lineage>
        <taxon>Eukaryota</taxon>
        <taxon>Fungi</taxon>
        <taxon>Dikarya</taxon>
        <taxon>Ascomycota</taxon>
        <taxon>Saccharomycotina</taxon>
        <taxon>Trigonopsidomycetes</taxon>
        <taxon>Trigonopsidales</taxon>
        <taxon>Trigonopsidaceae</taxon>
        <taxon>Tortispora</taxon>
    </lineage>
</organism>
<dbReference type="OrthoDB" id="4097082at2759"/>
<feature type="region of interest" description="Disordered" evidence="1">
    <location>
        <begin position="225"/>
        <end position="252"/>
    </location>
</feature>
<dbReference type="PANTHER" id="PTHR28284">
    <property type="entry name" value="NUCLEOPORIN NUP60"/>
    <property type="match status" value="1"/>
</dbReference>
<dbReference type="GO" id="GO:0031990">
    <property type="term" value="P:mRNA export from nucleus in response to heat stress"/>
    <property type="evidence" value="ECO:0007669"/>
    <property type="project" value="TreeGrafter"/>
</dbReference>
<keyword evidence="3" id="KW-1185">Reference proteome</keyword>
<dbReference type="EMBL" id="KV453841">
    <property type="protein sequence ID" value="ODV92893.1"/>
    <property type="molecule type" value="Genomic_DNA"/>
</dbReference>
<feature type="compositionally biased region" description="Low complexity" evidence="1">
    <location>
        <begin position="447"/>
        <end position="457"/>
    </location>
</feature>
<protein>
    <submittedName>
        <fullName evidence="2">Uncharacterized protein</fullName>
    </submittedName>
</protein>
<dbReference type="Proteomes" id="UP000095023">
    <property type="component" value="Unassembled WGS sequence"/>
</dbReference>
<dbReference type="GO" id="GO:0008298">
    <property type="term" value="P:intracellular mRNA localization"/>
    <property type="evidence" value="ECO:0007669"/>
    <property type="project" value="TreeGrafter"/>
</dbReference>
<feature type="compositionally biased region" description="Low complexity" evidence="1">
    <location>
        <begin position="225"/>
        <end position="234"/>
    </location>
</feature>
<feature type="region of interest" description="Disordered" evidence="1">
    <location>
        <begin position="1"/>
        <end position="105"/>
    </location>
</feature>
<sequence>MPKIPSQRRQGPGSGFTPYSGKPGQSTPVPRRSQGGLISRVKALLTPAKWMSDSGSRSQETEDLQTPIKENGISSSYSSPSKRSPSGSPSQKLAEFFRENGDRPLTDIETEGVMSLIRQATGIPTLGTPLANPNTPTSLITSPSVLSNDYPADDIRTPATMQHPAASNPSTTTLSASENSPVTVPKYNPKYKDIVKPRTRFSAGIVTPKASFPSLSTPFKSSAISSAMTSNSSSGPEVADNHSNSQKEADTQKLLSRTATTLISLLTEPEEDAKEGSTDSSGMDIEPDENPYVEVDIVPKSTHTTKSEDESPKQSQEEEQNVPLLSIISKARPEIKGTSSPAPLNQMFENSKDGGDSLKLPLVSEKYRPTKSSSLRLSFSAEPDIQMGNSDRSSKPQPAKPSPFVFGRRQETSIEISPSRPLAPAKSAESSGFHFGGPSALSRSAISSDPSQPPSQSMFDFNAKKTDKGTQNGNVDSTVAQKVMSAVIPDEISGMFDFSSVVPATLSGDLSSSKQKARDAPHELVQAIQISL</sequence>
<reference evidence="3" key="1">
    <citation type="submission" date="2016-02" db="EMBL/GenBank/DDBJ databases">
        <title>Comparative genomics of biotechnologically important yeasts.</title>
        <authorList>
            <consortium name="DOE Joint Genome Institute"/>
            <person name="Riley R."/>
            <person name="Haridas S."/>
            <person name="Wolfe K.H."/>
            <person name="Lopes M.R."/>
            <person name="Hittinger C.T."/>
            <person name="Goker M."/>
            <person name="Salamov A."/>
            <person name="Wisecaver J."/>
            <person name="Long T.M."/>
            <person name="Aerts A.L."/>
            <person name="Barry K."/>
            <person name="Choi C."/>
            <person name="Clum A."/>
            <person name="Coughlan A.Y."/>
            <person name="Deshpande S."/>
            <person name="Douglass A.P."/>
            <person name="Hanson S.J."/>
            <person name="Klenk H.-P."/>
            <person name="Labutti K."/>
            <person name="Lapidus A."/>
            <person name="Lindquist E."/>
            <person name="Lipzen A."/>
            <person name="Meier-Kolthoff J.P."/>
            <person name="Ohm R.A."/>
            <person name="Otillar R.P."/>
            <person name="Pangilinan J."/>
            <person name="Peng Y."/>
            <person name="Rokas A."/>
            <person name="Rosa C.A."/>
            <person name="Scheuner C."/>
            <person name="Sibirny A.A."/>
            <person name="Slot J.C."/>
            <person name="Stielow J.B."/>
            <person name="Sun H."/>
            <person name="Kurtzman C.P."/>
            <person name="Blackwell M."/>
            <person name="Jeffries T.W."/>
            <person name="Grigoriev I.V."/>
        </authorList>
    </citation>
    <scope>NUCLEOTIDE SEQUENCE [LARGE SCALE GENOMIC DNA]</scope>
    <source>
        <strain evidence="3">NRRL Y-17796</strain>
    </source>
</reference>
<dbReference type="PANTHER" id="PTHR28284:SF1">
    <property type="entry name" value="NUCLEOPORIN NUP60"/>
    <property type="match status" value="1"/>
</dbReference>
<name>A0A1E4TMC2_9ASCO</name>
<feature type="compositionally biased region" description="Basic and acidic residues" evidence="1">
    <location>
        <begin position="305"/>
        <end position="316"/>
    </location>
</feature>
<dbReference type="GO" id="GO:0016973">
    <property type="term" value="P:poly(A)+ mRNA export from nucleus"/>
    <property type="evidence" value="ECO:0007669"/>
    <property type="project" value="TreeGrafter"/>
</dbReference>
<dbReference type="InterPro" id="IPR034432">
    <property type="entry name" value="Nup60"/>
</dbReference>
<accession>A0A1E4TMC2</accession>
<dbReference type="GO" id="GO:0044615">
    <property type="term" value="C:nuclear pore nuclear basket"/>
    <property type="evidence" value="ECO:0007669"/>
    <property type="project" value="InterPro"/>
</dbReference>
<dbReference type="AlphaFoldDB" id="A0A1E4TMC2"/>
<evidence type="ECO:0000313" key="2">
    <source>
        <dbReference type="EMBL" id="ODV92893.1"/>
    </source>
</evidence>
<feature type="region of interest" description="Disordered" evidence="1">
    <location>
        <begin position="264"/>
        <end position="476"/>
    </location>
</feature>
<feature type="region of interest" description="Disordered" evidence="1">
    <location>
        <begin position="157"/>
        <end position="181"/>
    </location>
</feature>
<evidence type="ECO:0000256" key="1">
    <source>
        <dbReference type="SAM" id="MobiDB-lite"/>
    </source>
</evidence>
<feature type="compositionally biased region" description="Low complexity" evidence="1">
    <location>
        <begin position="74"/>
        <end position="90"/>
    </location>
</feature>
<dbReference type="GO" id="GO:0017056">
    <property type="term" value="F:structural constituent of nuclear pore"/>
    <property type="evidence" value="ECO:0007669"/>
    <property type="project" value="InterPro"/>
</dbReference>
<proteinExistence type="predicted"/>
<gene>
    <name evidence="2" type="ORF">CANCADRAFT_60132</name>
</gene>